<gene>
    <name evidence="2" type="ORF">HB778_21575</name>
</gene>
<protein>
    <submittedName>
        <fullName evidence="2">Uncharacterized protein</fullName>
    </submittedName>
</protein>
<evidence type="ECO:0000256" key="1">
    <source>
        <dbReference type="SAM" id="MobiDB-lite"/>
    </source>
</evidence>
<dbReference type="Proteomes" id="UP000515465">
    <property type="component" value="Chromosome"/>
</dbReference>
<feature type="region of interest" description="Disordered" evidence="1">
    <location>
        <begin position="78"/>
        <end position="100"/>
    </location>
</feature>
<name>A0A7G6SWK4_9HYPH</name>
<sequence>MDKRYKEIQARYLAEMRTILPAVMAWWKAHAVRDPSELVGSVPQNDFEARWPAGPTAHPRVLHVFRKYFLEIDTLNLDNESREPPRGGETKESDWGTDGETEEVDFQLPIDLLVDDLPNVAPDVYELVRGLVFVPIGQSPDEEFC</sequence>
<dbReference type="AlphaFoldDB" id="A0A7G6SWK4"/>
<dbReference type="EMBL" id="CP050296">
    <property type="protein sequence ID" value="QND58886.1"/>
    <property type="molecule type" value="Genomic_DNA"/>
</dbReference>
<accession>A0A7G6SWK4</accession>
<organism evidence="2 3">
    <name type="scientific">Mesorhizobium huakuii</name>
    <dbReference type="NCBI Taxonomy" id="28104"/>
    <lineage>
        <taxon>Bacteria</taxon>
        <taxon>Pseudomonadati</taxon>
        <taxon>Pseudomonadota</taxon>
        <taxon>Alphaproteobacteria</taxon>
        <taxon>Hyphomicrobiales</taxon>
        <taxon>Phyllobacteriaceae</taxon>
        <taxon>Mesorhizobium</taxon>
    </lineage>
</organism>
<proteinExistence type="predicted"/>
<dbReference type="RefSeq" id="WP_183456789.1">
    <property type="nucleotide sequence ID" value="NZ_CP050296.1"/>
</dbReference>
<feature type="compositionally biased region" description="Basic and acidic residues" evidence="1">
    <location>
        <begin position="79"/>
        <end position="94"/>
    </location>
</feature>
<evidence type="ECO:0000313" key="2">
    <source>
        <dbReference type="EMBL" id="QND58886.1"/>
    </source>
</evidence>
<reference evidence="3" key="1">
    <citation type="journal article" date="2020" name="Mol. Plant Microbe">
        <title>Rhizobial microsymbionts of the narrowly endemic Oxytropis species growing in Kamchatka are characterized by significant genetic diversity and possess a set of genes that are associated with T3SS and T6SS secretion systems and can affect the development of symbiosis.</title>
        <authorList>
            <person name="Safronova V."/>
            <person name="Guro P."/>
            <person name="Sazanova A."/>
            <person name="Kuznetsova I."/>
            <person name="Belimov A."/>
            <person name="Yakubov V."/>
            <person name="Chirak E."/>
            <person name="Afonin A."/>
            <person name="Gogolev Y."/>
            <person name="Andronov E."/>
            <person name="Tikhonovich I."/>
        </authorList>
    </citation>
    <scope>NUCLEOTIDE SEQUENCE [LARGE SCALE GENOMIC DNA]</scope>
    <source>
        <strain evidence="3">583</strain>
    </source>
</reference>
<evidence type="ECO:0000313" key="3">
    <source>
        <dbReference type="Proteomes" id="UP000515465"/>
    </source>
</evidence>